<dbReference type="EC" id="1.1.1.47" evidence="3"/>
<dbReference type="PRINTS" id="PR00080">
    <property type="entry name" value="SDRFAMILY"/>
</dbReference>
<comment type="catalytic activity">
    <reaction evidence="5">
        <text>D-glucose + NAD(+) = D-glucono-1,5-lactone + NADH + H(+)</text>
        <dbReference type="Rhea" id="RHEA:14293"/>
        <dbReference type="ChEBI" id="CHEBI:4167"/>
        <dbReference type="ChEBI" id="CHEBI:15378"/>
        <dbReference type="ChEBI" id="CHEBI:16217"/>
        <dbReference type="ChEBI" id="CHEBI:57540"/>
        <dbReference type="ChEBI" id="CHEBI:57945"/>
        <dbReference type="EC" id="1.1.1.47"/>
    </reaction>
</comment>
<dbReference type="InterPro" id="IPR002347">
    <property type="entry name" value="SDR_fam"/>
</dbReference>
<dbReference type="PROSITE" id="PS00061">
    <property type="entry name" value="ADH_SHORT"/>
    <property type="match status" value="1"/>
</dbReference>
<dbReference type="AlphaFoldDB" id="A0A6M6E389"/>
<accession>A0A6M6E389</accession>
<evidence type="ECO:0000256" key="2">
    <source>
        <dbReference type="ARBA" id="ARBA00023002"/>
    </source>
</evidence>
<evidence type="ECO:0000256" key="1">
    <source>
        <dbReference type="ARBA" id="ARBA00006484"/>
    </source>
</evidence>
<name>A0A6M6E389_PRIMG</name>
<evidence type="ECO:0000313" key="6">
    <source>
        <dbReference type="EMBL" id="QJX81290.1"/>
    </source>
</evidence>
<protein>
    <recommendedName>
        <fullName evidence="3">glucose 1-dehydrogenase [NAD(P)(+)]</fullName>
        <ecNumber evidence="3">1.1.1.47</ecNumber>
    </recommendedName>
</protein>
<dbReference type="PANTHER" id="PTHR42760:SF115">
    <property type="entry name" value="3-OXOACYL-[ACYL-CARRIER-PROTEIN] REDUCTASE FABG"/>
    <property type="match status" value="1"/>
</dbReference>
<dbReference type="SUPFAM" id="SSF51735">
    <property type="entry name" value="NAD(P)-binding Rossmann-fold domains"/>
    <property type="match status" value="1"/>
</dbReference>
<keyword evidence="2 6" id="KW-0560">Oxidoreductase</keyword>
<geneLocation type="plasmid" evidence="7">
    <name>pfdu301c</name>
</geneLocation>
<dbReference type="EMBL" id="CP045275">
    <property type="protein sequence ID" value="QJX81290.1"/>
    <property type="molecule type" value="Genomic_DNA"/>
</dbReference>
<reference evidence="6 7" key="1">
    <citation type="submission" date="2019-10" db="EMBL/GenBank/DDBJ databases">
        <title>Complete genome sequences for adaption low water activity.</title>
        <authorList>
            <person name="Zhao L."/>
            <person name="Zhong J."/>
        </authorList>
    </citation>
    <scope>NUCLEOTIDE SEQUENCE [LARGE SCALE GENOMIC DNA]</scope>
    <source>
        <strain evidence="6 7">FDU301</strain>
        <plasmid evidence="7">pfdu301c</plasmid>
    </source>
</reference>
<evidence type="ECO:0000256" key="3">
    <source>
        <dbReference type="ARBA" id="ARBA00024389"/>
    </source>
</evidence>
<organism evidence="6 7">
    <name type="scientific">Priestia megaterium</name>
    <name type="common">Bacillus megaterium</name>
    <dbReference type="NCBI Taxonomy" id="1404"/>
    <lineage>
        <taxon>Bacteria</taxon>
        <taxon>Bacillati</taxon>
        <taxon>Bacillota</taxon>
        <taxon>Bacilli</taxon>
        <taxon>Bacillales</taxon>
        <taxon>Bacillaceae</taxon>
        <taxon>Priestia</taxon>
    </lineage>
</organism>
<gene>
    <name evidence="6" type="ORF">FDZ14_34875</name>
</gene>
<dbReference type="RefSeq" id="WP_171779262.1">
    <property type="nucleotide sequence ID" value="NZ_CP045275.1"/>
</dbReference>
<dbReference type="InterPro" id="IPR036291">
    <property type="entry name" value="NAD(P)-bd_dom_sf"/>
</dbReference>
<proteinExistence type="inferred from homology"/>
<sequence>MRLKGKVAVITGSGAGIGEAIAEKFLEEGAKVVLNSIDGQQLNKTEENLRKKWFDNIYSVVADISNQEDSEKLLFSAIEHFGKLDILVNNAGINAIGSSYDLPIENYKSVLDVNLTGAFVCSQIAGKLMKDSGGGSIVNIASIFGQVFAPMRAAYSSSKSGLLGLTNVLAVEWAADNIRVNAVAPGYIKTELDTADQAEGGYSDANIINRTPMKRFGSSKEVANVVSFLASDEASFVTGSCFNVDGGWTAFGAW</sequence>
<evidence type="ECO:0000313" key="7">
    <source>
        <dbReference type="Proteomes" id="UP000501076"/>
    </source>
</evidence>
<dbReference type="PRINTS" id="PR00081">
    <property type="entry name" value="GDHRDH"/>
</dbReference>
<comment type="catalytic activity">
    <reaction evidence="4">
        <text>D-glucose + NADP(+) = D-glucono-1,5-lactone + NADPH + H(+)</text>
        <dbReference type="Rhea" id="RHEA:14405"/>
        <dbReference type="ChEBI" id="CHEBI:4167"/>
        <dbReference type="ChEBI" id="CHEBI:15378"/>
        <dbReference type="ChEBI" id="CHEBI:16217"/>
        <dbReference type="ChEBI" id="CHEBI:57783"/>
        <dbReference type="ChEBI" id="CHEBI:58349"/>
        <dbReference type="EC" id="1.1.1.47"/>
    </reaction>
</comment>
<keyword evidence="6" id="KW-0614">Plasmid</keyword>
<dbReference type="NCBIfam" id="NF005559">
    <property type="entry name" value="PRK07231.1"/>
    <property type="match status" value="1"/>
</dbReference>
<dbReference type="CDD" id="cd05233">
    <property type="entry name" value="SDR_c"/>
    <property type="match status" value="1"/>
</dbReference>
<dbReference type="InterPro" id="IPR020904">
    <property type="entry name" value="Sc_DH/Rdtase_CS"/>
</dbReference>
<dbReference type="PANTHER" id="PTHR42760">
    <property type="entry name" value="SHORT-CHAIN DEHYDROGENASES/REDUCTASES FAMILY MEMBER"/>
    <property type="match status" value="1"/>
</dbReference>
<dbReference type="Proteomes" id="UP000501076">
    <property type="component" value="Plasmid pFDU301C"/>
</dbReference>
<comment type="similarity">
    <text evidence="1">Belongs to the short-chain dehydrogenases/reductases (SDR) family.</text>
</comment>
<dbReference type="Pfam" id="PF13561">
    <property type="entry name" value="adh_short_C2"/>
    <property type="match status" value="1"/>
</dbReference>
<dbReference type="Gene3D" id="3.40.50.720">
    <property type="entry name" value="NAD(P)-binding Rossmann-like Domain"/>
    <property type="match status" value="1"/>
</dbReference>
<evidence type="ECO:0000256" key="4">
    <source>
        <dbReference type="ARBA" id="ARBA00047555"/>
    </source>
</evidence>
<evidence type="ECO:0000256" key="5">
    <source>
        <dbReference type="ARBA" id="ARBA00048831"/>
    </source>
</evidence>
<dbReference type="GO" id="GO:0008206">
    <property type="term" value="P:bile acid metabolic process"/>
    <property type="evidence" value="ECO:0007669"/>
    <property type="project" value="UniProtKB-ARBA"/>
</dbReference>
<dbReference type="FunFam" id="3.40.50.720:FF:000084">
    <property type="entry name" value="Short-chain dehydrogenase reductase"/>
    <property type="match status" value="1"/>
</dbReference>
<dbReference type="GO" id="GO:0047936">
    <property type="term" value="F:glucose 1-dehydrogenase [NAD(P)+] activity"/>
    <property type="evidence" value="ECO:0007669"/>
    <property type="project" value="UniProtKB-EC"/>
</dbReference>